<reference evidence="1" key="1">
    <citation type="submission" date="2018-11" db="EMBL/GenBank/DDBJ databases">
        <authorList>
            <consortium name="Genoscope - CEA"/>
            <person name="William W."/>
        </authorList>
    </citation>
    <scope>NUCLEOTIDE SEQUENCE</scope>
</reference>
<dbReference type="EMBL" id="LR031572">
    <property type="protein sequence ID" value="VDC82190.1"/>
    <property type="molecule type" value="Genomic_DNA"/>
</dbReference>
<organism evidence="1">
    <name type="scientific">Brassica campestris</name>
    <name type="common">Field mustard</name>
    <dbReference type="NCBI Taxonomy" id="3711"/>
    <lineage>
        <taxon>Eukaryota</taxon>
        <taxon>Viridiplantae</taxon>
        <taxon>Streptophyta</taxon>
        <taxon>Embryophyta</taxon>
        <taxon>Tracheophyta</taxon>
        <taxon>Spermatophyta</taxon>
        <taxon>Magnoliopsida</taxon>
        <taxon>eudicotyledons</taxon>
        <taxon>Gunneridae</taxon>
        <taxon>Pentapetalae</taxon>
        <taxon>rosids</taxon>
        <taxon>malvids</taxon>
        <taxon>Brassicales</taxon>
        <taxon>Brassicaceae</taxon>
        <taxon>Brassiceae</taxon>
        <taxon>Brassica</taxon>
    </lineage>
</organism>
<sequence>MCRRSLFSCCSELRSWWLSLFLQQVGSVFAVCS</sequence>
<dbReference type="AlphaFoldDB" id="A0A3P6AAP5"/>
<proteinExistence type="predicted"/>
<accession>A0A3P6AAP5</accession>
<protein>
    <submittedName>
        <fullName evidence="1">Uncharacterized protein</fullName>
    </submittedName>
</protein>
<name>A0A3P6AAP5_BRACM</name>
<gene>
    <name evidence="1" type="ORF">BRAA03T13408Z</name>
</gene>
<evidence type="ECO:0000313" key="1">
    <source>
        <dbReference type="EMBL" id="VDC82190.1"/>
    </source>
</evidence>